<reference evidence="4" key="1">
    <citation type="journal article" date="2015" name="Nature">
        <title>Complex archaea that bridge the gap between prokaryotes and eukaryotes.</title>
        <authorList>
            <person name="Spang A."/>
            <person name="Saw J.H."/>
            <person name="Jorgensen S.L."/>
            <person name="Zaremba-Niedzwiedzka K."/>
            <person name="Martijn J."/>
            <person name="Lind A.E."/>
            <person name="van Eijk R."/>
            <person name="Schleper C."/>
            <person name="Guy L."/>
            <person name="Ettema T.J."/>
        </authorList>
    </citation>
    <scope>NUCLEOTIDE SEQUENCE</scope>
</reference>
<dbReference type="Pfam" id="PF12727">
    <property type="entry name" value="PBP_like"/>
    <property type="match status" value="1"/>
</dbReference>
<organism evidence="4">
    <name type="scientific">marine sediment metagenome</name>
    <dbReference type="NCBI Taxonomy" id="412755"/>
    <lineage>
        <taxon>unclassified sequences</taxon>
        <taxon>metagenomes</taxon>
        <taxon>ecological metagenomes</taxon>
    </lineage>
</organism>
<dbReference type="SUPFAM" id="SSF53218">
    <property type="entry name" value="Molybdenum cofactor biosynthesis proteins"/>
    <property type="match status" value="1"/>
</dbReference>
<dbReference type="PANTHER" id="PTHR10192">
    <property type="entry name" value="MOLYBDOPTERIN BIOSYNTHESIS PROTEIN"/>
    <property type="match status" value="1"/>
</dbReference>
<dbReference type="GO" id="GO:0061599">
    <property type="term" value="F:molybdopterin molybdotransferase activity"/>
    <property type="evidence" value="ECO:0007669"/>
    <property type="project" value="TreeGrafter"/>
</dbReference>
<dbReference type="Pfam" id="PF03454">
    <property type="entry name" value="MoeA_C"/>
    <property type="match status" value="1"/>
</dbReference>
<dbReference type="Gene3D" id="2.40.340.10">
    <property type="entry name" value="MoeA, C-terminal, domain IV"/>
    <property type="match status" value="1"/>
</dbReference>
<dbReference type="PROSITE" id="PS01079">
    <property type="entry name" value="MOCF_BIOSYNTHESIS_2"/>
    <property type="match status" value="1"/>
</dbReference>
<dbReference type="InterPro" id="IPR024370">
    <property type="entry name" value="PBP_domain"/>
</dbReference>
<keyword evidence="2" id="KW-0501">Molybdenum cofactor biosynthesis</keyword>
<dbReference type="InterPro" id="IPR036135">
    <property type="entry name" value="MoeA_linker/N_sf"/>
</dbReference>
<dbReference type="Pfam" id="PF03453">
    <property type="entry name" value="MoeA_N"/>
    <property type="match status" value="1"/>
</dbReference>
<feature type="domain" description="MoaB/Mog" evidence="3">
    <location>
        <begin position="178"/>
        <end position="315"/>
    </location>
</feature>
<dbReference type="InterPro" id="IPR005111">
    <property type="entry name" value="MoeA_C_domain_IV"/>
</dbReference>
<dbReference type="GO" id="GO:0005829">
    <property type="term" value="C:cytosol"/>
    <property type="evidence" value="ECO:0007669"/>
    <property type="project" value="TreeGrafter"/>
</dbReference>
<proteinExistence type="predicted"/>
<dbReference type="Gene3D" id="2.170.190.11">
    <property type="entry name" value="Molybdopterin biosynthesis moea protein, domain 3"/>
    <property type="match status" value="1"/>
</dbReference>
<dbReference type="EMBL" id="LAZR01009792">
    <property type="protein sequence ID" value="KKM70570.1"/>
    <property type="molecule type" value="Genomic_DNA"/>
</dbReference>
<gene>
    <name evidence="4" type="ORF">LCGC14_1439390</name>
</gene>
<dbReference type="NCBIfam" id="TIGR00177">
    <property type="entry name" value="molyb_syn"/>
    <property type="match status" value="1"/>
</dbReference>
<evidence type="ECO:0000259" key="3">
    <source>
        <dbReference type="SMART" id="SM00852"/>
    </source>
</evidence>
<dbReference type="SUPFAM" id="SSF63882">
    <property type="entry name" value="MoeA N-terminal region -like"/>
    <property type="match status" value="1"/>
</dbReference>
<comment type="pathway">
    <text evidence="1">Cofactor biosynthesis; molybdopterin biosynthesis.</text>
</comment>
<protein>
    <recommendedName>
        <fullName evidence="3">MoaB/Mog domain-containing protein</fullName>
    </recommendedName>
</protein>
<dbReference type="AlphaFoldDB" id="A0A0F9M1P4"/>
<dbReference type="InterPro" id="IPR038987">
    <property type="entry name" value="MoeA-like"/>
</dbReference>
<dbReference type="GO" id="GO:0006777">
    <property type="term" value="P:Mo-molybdopterin cofactor biosynthetic process"/>
    <property type="evidence" value="ECO:0007669"/>
    <property type="project" value="UniProtKB-KW"/>
</dbReference>
<evidence type="ECO:0000313" key="4">
    <source>
        <dbReference type="EMBL" id="KKM70570.1"/>
    </source>
</evidence>
<dbReference type="NCBIfam" id="NF011068">
    <property type="entry name" value="PRK14498.1"/>
    <property type="match status" value="1"/>
</dbReference>
<dbReference type="SMART" id="SM00852">
    <property type="entry name" value="MoCF_biosynth"/>
    <property type="match status" value="1"/>
</dbReference>
<dbReference type="CDD" id="cd00887">
    <property type="entry name" value="MoeA"/>
    <property type="match status" value="1"/>
</dbReference>
<dbReference type="Pfam" id="PF00994">
    <property type="entry name" value="MoCF_biosynth"/>
    <property type="match status" value="1"/>
</dbReference>
<dbReference type="Gene3D" id="3.40.980.10">
    <property type="entry name" value="MoaB/Mog-like domain"/>
    <property type="match status" value="1"/>
</dbReference>
<sequence length="640" mass="68651">MKREIFRKVLPLADALAIWRQRLAKGGLSSPMEPEALDVRESLGRITAAPVAARISSPFYHSSAMDGYAVRFTSTIGASEAAPLKLRIGKDAVYVDTGDPLPDGFNAVVMVEDVNLEGEDMEIVAPVTPWENVRTVGEDIVATELIAPEGQKIRPVDMGAMLAGGVTEVMVRRRPRVAVIPTGTEIVEPGAELKKGDIIDFNSTVLGGLATQWGAEFIRMPIVPDDRQLIKAAILDAVDKADIVATIAGASTGSADYTEGIIKELGELLLHGVAIKPGKPVMLGIINDTPVVGLPGYPVAAHTAFTLFARPVLMAKQGLEEGASGFGWVRAKLSRQLASALGFEEFVRMKLGKVEGSLIATPLGRGAGLMMTLTRADGLMRIPAMSEGLGAGAEVEVTLLRARQEVENTIVSIGSHDNAMDLLANSLKKRHPRYSLSSAHVGSMGGLMALKKNEAHIAPTHMLDEETGRYNTPFLKRLLPEMEIVLVNLVHRTQGLMVPKGNPKGLQGLRDLKRDDITFINRQRGAGTRLLLDKTINELEIKPEDIAGYDHEEFTHMSVASAVLTGMADAGLGILSAANALGLDFIPVAKERYDLAIPAGLMDSEMISALLEVIRNDTEFREAVVSLGGYDTSEMGLVVQ</sequence>
<dbReference type="InterPro" id="IPR036425">
    <property type="entry name" value="MoaB/Mog-like_dom_sf"/>
</dbReference>
<name>A0A0F9M1P4_9ZZZZ</name>
<comment type="caution">
    <text evidence="4">The sequence shown here is derived from an EMBL/GenBank/DDBJ whole genome shotgun (WGS) entry which is preliminary data.</text>
</comment>
<evidence type="ECO:0000256" key="2">
    <source>
        <dbReference type="ARBA" id="ARBA00023150"/>
    </source>
</evidence>
<dbReference type="UniPathway" id="UPA00344"/>
<dbReference type="Gene3D" id="3.40.190.10">
    <property type="entry name" value="Periplasmic binding protein-like II"/>
    <property type="match status" value="1"/>
</dbReference>
<dbReference type="InterPro" id="IPR008284">
    <property type="entry name" value="MoCF_biosynth_CS"/>
</dbReference>
<accession>A0A0F9M1P4</accession>
<dbReference type="PANTHER" id="PTHR10192:SF16">
    <property type="entry name" value="MOLYBDOPTERIN MOLYBDENUMTRANSFERASE"/>
    <property type="match status" value="1"/>
</dbReference>
<dbReference type="SUPFAM" id="SSF63867">
    <property type="entry name" value="MoeA C-terminal domain-like"/>
    <property type="match status" value="1"/>
</dbReference>
<dbReference type="Gene3D" id="3.90.105.10">
    <property type="entry name" value="Molybdopterin biosynthesis moea protein, domain 2"/>
    <property type="match status" value="1"/>
</dbReference>
<dbReference type="SUPFAM" id="SSF53850">
    <property type="entry name" value="Periplasmic binding protein-like II"/>
    <property type="match status" value="1"/>
</dbReference>
<evidence type="ECO:0000256" key="1">
    <source>
        <dbReference type="ARBA" id="ARBA00005046"/>
    </source>
</evidence>
<dbReference type="InterPro" id="IPR036688">
    <property type="entry name" value="MoeA_C_domain_IV_sf"/>
</dbReference>
<dbReference type="InterPro" id="IPR001453">
    <property type="entry name" value="MoaB/Mog_dom"/>
</dbReference>
<dbReference type="InterPro" id="IPR005110">
    <property type="entry name" value="MoeA_linker/N"/>
</dbReference>